<feature type="transmembrane region" description="Helical" evidence="1">
    <location>
        <begin position="83"/>
        <end position="101"/>
    </location>
</feature>
<keyword evidence="1" id="KW-1133">Transmembrane helix</keyword>
<dbReference type="Proteomes" id="UP001612741">
    <property type="component" value="Unassembled WGS sequence"/>
</dbReference>
<feature type="transmembrane region" description="Helical" evidence="1">
    <location>
        <begin position="27"/>
        <end position="44"/>
    </location>
</feature>
<dbReference type="RefSeq" id="WP_397081835.1">
    <property type="nucleotide sequence ID" value="NZ_JBITGY010000003.1"/>
</dbReference>
<name>A0ABW7YSE9_9ACTN</name>
<feature type="transmembrane region" description="Helical" evidence="1">
    <location>
        <begin position="198"/>
        <end position="217"/>
    </location>
</feature>
<comment type="caution">
    <text evidence="2">The sequence shown here is derived from an EMBL/GenBank/DDBJ whole genome shotgun (WGS) entry which is preliminary data.</text>
</comment>
<evidence type="ECO:0000313" key="3">
    <source>
        <dbReference type="Proteomes" id="UP001612741"/>
    </source>
</evidence>
<feature type="transmembrane region" description="Helical" evidence="1">
    <location>
        <begin position="113"/>
        <end position="131"/>
    </location>
</feature>
<keyword evidence="1" id="KW-0812">Transmembrane</keyword>
<feature type="transmembrane region" description="Helical" evidence="1">
    <location>
        <begin position="59"/>
        <end position="78"/>
    </location>
</feature>
<feature type="transmembrane region" description="Helical" evidence="1">
    <location>
        <begin position="138"/>
        <end position="155"/>
    </location>
</feature>
<organism evidence="2 3">
    <name type="scientific">Nonomuraea typhae</name>
    <dbReference type="NCBI Taxonomy" id="2603600"/>
    <lineage>
        <taxon>Bacteria</taxon>
        <taxon>Bacillati</taxon>
        <taxon>Actinomycetota</taxon>
        <taxon>Actinomycetes</taxon>
        <taxon>Streptosporangiales</taxon>
        <taxon>Streptosporangiaceae</taxon>
        <taxon>Nonomuraea</taxon>
    </lineage>
</organism>
<keyword evidence="3" id="KW-1185">Reference proteome</keyword>
<protein>
    <submittedName>
        <fullName evidence="2">Uncharacterized protein</fullName>
    </submittedName>
</protein>
<reference evidence="2 3" key="1">
    <citation type="submission" date="2024-10" db="EMBL/GenBank/DDBJ databases">
        <title>The Natural Products Discovery Center: Release of the First 8490 Sequenced Strains for Exploring Actinobacteria Biosynthetic Diversity.</title>
        <authorList>
            <person name="Kalkreuter E."/>
            <person name="Kautsar S.A."/>
            <person name="Yang D."/>
            <person name="Bader C.D."/>
            <person name="Teijaro C.N."/>
            <person name="Fluegel L."/>
            <person name="Davis C.M."/>
            <person name="Simpson J.R."/>
            <person name="Lauterbach L."/>
            <person name="Steele A.D."/>
            <person name="Gui C."/>
            <person name="Meng S."/>
            <person name="Li G."/>
            <person name="Viehrig K."/>
            <person name="Ye F."/>
            <person name="Su P."/>
            <person name="Kiefer A.F."/>
            <person name="Nichols A."/>
            <person name="Cepeda A.J."/>
            <person name="Yan W."/>
            <person name="Fan B."/>
            <person name="Jiang Y."/>
            <person name="Adhikari A."/>
            <person name="Zheng C.-J."/>
            <person name="Schuster L."/>
            <person name="Cowan T.M."/>
            <person name="Smanski M.J."/>
            <person name="Chevrette M.G."/>
            <person name="De Carvalho L.P.S."/>
            <person name="Shen B."/>
        </authorList>
    </citation>
    <scope>NUCLEOTIDE SEQUENCE [LARGE SCALE GENOMIC DNA]</scope>
    <source>
        <strain evidence="2 3">NPDC050545</strain>
    </source>
</reference>
<sequence length="218" mass="22681">MEKKTSAVDYADFAEYDRRQRGIERHVLTAFLGGLVVGLLGMLVSDKGPVLLWDLYDPYVYLALSIVLGATSAGFGWALLTTFLATVSSLVAAMGGSALQGEFNIDVVGGGPAGMNVLLVLVVGLGMLGYLTRRDDIWGDLAAGGVGGILLADVIDRSTPGFIDSETTFWPGPAITVSLLTVAAVVALRRTTKGRLRALAATAVLAGALALLVLRAVS</sequence>
<gene>
    <name evidence="2" type="ORF">ACIBG2_14520</name>
</gene>
<evidence type="ECO:0000256" key="1">
    <source>
        <dbReference type="SAM" id="Phobius"/>
    </source>
</evidence>
<keyword evidence="1" id="KW-0472">Membrane</keyword>
<feature type="transmembrane region" description="Helical" evidence="1">
    <location>
        <begin position="167"/>
        <end position="186"/>
    </location>
</feature>
<proteinExistence type="predicted"/>
<accession>A0ABW7YSE9</accession>
<dbReference type="EMBL" id="JBITGY010000003">
    <property type="protein sequence ID" value="MFI6498602.1"/>
    <property type="molecule type" value="Genomic_DNA"/>
</dbReference>
<evidence type="ECO:0000313" key="2">
    <source>
        <dbReference type="EMBL" id="MFI6498602.1"/>
    </source>
</evidence>